<evidence type="ECO:0000313" key="2">
    <source>
        <dbReference type="Proteomes" id="UP001213691"/>
    </source>
</evidence>
<reference evidence="1 2" key="1">
    <citation type="submission" date="2023-02" db="EMBL/GenBank/DDBJ databases">
        <title>Genome sequence of Shewanella metallivivens ER-Te-42B-Light, sp. nov., enriched from sulfide tube worms (Riftia pachyptila) isolated from Explorer Ridge in the Pacific Ocean.</title>
        <authorList>
            <person name="Maltman C."/>
            <person name="Kuzyk S.B."/>
            <person name="Kyndt J.A."/>
            <person name="Yurkov V."/>
        </authorList>
    </citation>
    <scope>NUCLEOTIDE SEQUENCE [LARGE SCALE GENOMIC DNA]</scope>
    <source>
        <strain evidence="1 2">ER-Te-42B-Light</strain>
    </source>
</reference>
<accession>A0ABT5TRU3</accession>
<sequence>MLDPFVAQIIKAENFDKFTTSDVRSAYFALKKDPSLDSAEIRRMIYAELMKLVKKGWLERNIQKQKGQTRFKKTVHFDATNLPVKPMALLPISDIEGIDKHKKLSAKLNYYKSELLLSLGESEAYKEIYLELPDLAEELQPKYNLARENSTKLLGKIRAIEAIIEQRNI</sequence>
<keyword evidence="2" id="KW-1185">Reference proteome</keyword>
<gene>
    <name evidence="1" type="ORF">PQR79_14930</name>
</gene>
<comment type="caution">
    <text evidence="1">The sequence shown here is derived from an EMBL/GenBank/DDBJ whole genome shotgun (WGS) entry which is preliminary data.</text>
</comment>
<dbReference type="EMBL" id="JAQQPZ010000013">
    <property type="protein sequence ID" value="MDD8060375.1"/>
    <property type="molecule type" value="Genomic_DNA"/>
</dbReference>
<evidence type="ECO:0000313" key="1">
    <source>
        <dbReference type="EMBL" id="MDD8060375.1"/>
    </source>
</evidence>
<dbReference type="Proteomes" id="UP001213691">
    <property type="component" value="Unassembled WGS sequence"/>
</dbReference>
<evidence type="ECO:0008006" key="3">
    <source>
        <dbReference type="Google" id="ProtNLM"/>
    </source>
</evidence>
<protein>
    <recommendedName>
        <fullName evidence="3">Response regulator</fullName>
    </recommendedName>
</protein>
<proteinExistence type="predicted"/>
<organism evidence="1 2">
    <name type="scientific">Shewanella metallivivens</name>
    <dbReference type="NCBI Taxonomy" id="2872342"/>
    <lineage>
        <taxon>Bacteria</taxon>
        <taxon>Pseudomonadati</taxon>
        <taxon>Pseudomonadota</taxon>
        <taxon>Gammaproteobacteria</taxon>
        <taxon>Alteromonadales</taxon>
        <taxon>Shewanellaceae</taxon>
        <taxon>Shewanella</taxon>
    </lineage>
</organism>
<name>A0ABT5TRU3_9GAMM</name>
<dbReference type="RefSeq" id="WP_238107779.1">
    <property type="nucleotide sequence ID" value="NZ_JAQQPZ010000013.1"/>
</dbReference>